<feature type="region of interest" description="Disordered" evidence="1">
    <location>
        <begin position="49"/>
        <end position="74"/>
    </location>
</feature>
<organism evidence="2 3">
    <name type="scientific">Araneus ventricosus</name>
    <name type="common">Orbweaver spider</name>
    <name type="synonym">Epeira ventricosa</name>
    <dbReference type="NCBI Taxonomy" id="182803"/>
    <lineage>
        <taxon>Eukaryota</taxon>
        <taxon>Metazoa</taxon>
        <taxon>Ecdysozoa</taxon>
        <taxon>Arthropoda</taxon>
        <taxon>Chelicerata</taxon>
        <taxon>Arachnida</taxon>
        <taxon>Araneae</taxon>
        <taxon>Araneomorphae</taxon>
        <taxon>Entelegynae</taxon>
        <taxon>Araneoidea</taxon>
        <taxon>Araneidae</taxon>
        <taxon>Araneus</taxon>
    </lineage>
</organism>
<evidence type="ECO:0000313" key="3">
    <source>
        <dbReference type="Proteomes" id="UP000499080"/>
    </source>
</evidence>
<feature type="compositionally biased region" description="Polar residues" evidence="1">
    <location>
        <begin position="49"/>
        <end position="65"/>
    </location>
</feature>
<proteinExistence type="predicted"/>
<accession>A0A4Y2EM96</accession>
<evidence type="ECO:0000256" key="1">
    <source>
        <dbReference type="SAM" id="MobiDB-lite"/>
    </source>
</evidence>
<keyword evidence="3" id="KW-1185">Reference proteome</keyword>
<gene>
    <name evidence="2" type="ORF">AVEN_255836_1</name>
</gene>
<sequence>MKNDVLFSNIPENMKHIRQKNAALAQINNTSIQQITNNNRISTNNSAQLQTADQLAKRTSLQRDSLNSEDDQGRLSHLSNSRVFIPFLTGCDVSKNHLINYVYLRT</sequence>
<dbReference type="AlphaFoldDB" id="A0A4Y2EM96"/>
<evidence type="ECO:0000313" key="2">
    <source>
        <dbReference type="EMBL" id="GBM29449.1"/>
    </source>
</evidence>
<dbReference type="Proteomes" id="UP000499080">
    <property type="component" value="Unassembled WGS sequence"/>
</dbReference>
<reference evidence="2 3" key="1">
    <citation type="journal article" date="2019" name="Sci. Rep.">
        <title>Orb-weaving spider Araneus ventricosus genome elucidates the spidroin gene catalogue.</title>
        <authorList>
            <person name="Kono N."/>
            <person name="Nakamura H."/>
            <person name="Ohtoshi R."/>
            <person name="Moran D.A.P."/>
            <person name="Shinohara A."/>
            <person name="Yoshida Y."/>
            <person name="Fujiwara M."/>
            <person name="Mori M."/>
            <person name="Tomita M."/>
            <person name="Arakawa K."/>
        </authorList>
    </citation>
    <scope>NUCLEOTIDE SEQUENCE [LARGE SCALE GENOMIC DNA]</scope>
</reference>
<dbReference type="EMBL" id="BGPR01000637">
    <property type="protein sequence ID" value="GBM29449.1"/>
    <property type="molecule type" value="Genomic_DNA"/>
</dbReference>
<name>A0A4Y2EM96_ARAVE</name>
<protein>
    <submittedName>
        <fullName evidence="2">Uncharacterized protein</fullName>
    </submittedName>
</protein>
<comment type="caution">
    <text evidence="2">The sequence shown here is derived from an EMBL/GenBank/DDBJ whole genome shotgun (WGS) entry which is preliminary data.</text>
</comment>